<dbReference type="GO" id="GO:0000287">
    <property type="term" value="F:magnesium ion binding"/>
    <property type="evidence" value="ECO:0007669"/>
    <property type="project" value="UniProtKB-UniRule"/>
</dbReference>
<dbReference type="RefSeq" id="WP_307253525.1">
    <property type="nucleotide sequence ID" value="NZ_JAUSTO010000004.1"/>
</dbReference>
<keyword evidence="6 7" id="KW-0057">Aromatic amino acid biosynthesis</keyword>
<gene>
    <name evidence="7" type="primary">aroK</name>
    <name evidence="9" type="ORF">J2S20_000834</name>
</gene>
<dbReference type="InterPro" id="IPR031322">
    <property type="entry name" value="Shikimate/glucono_kinase"/>
</dbReference>
<proteinExistence type="inferred from homology"/>
<keyword evidence="10" id="KW-1185">Reference proteome</keyword>
<comment type="pathway">
    <text evidence="7">Metabolic intermediate biosynthesis; chorismate biosynthesis; chorismate from D-erythrose 4-phosphate and phosphoenolpyruvate: step 5/7.</text>
</comment>
<keyword evidence="7" id="KW-0963">Cytoplasm</keyword>
<comment type="catalytic activity">
    <reaction evidence="7">
        <text>shikimate + ATP = 3-phosphoshikimate + ADP + H(+)</text>
        <dbReference type="Rhea" id="RHEA:13121"/>
        <dbReference type="ChEBI" id="CHEBI:15378"/>
        <dbReference type="ChEBI" id="CHEBI:30616"/>
        <dbReference type="ChEBI" id="CHEBI:36208"/>
        <dbReference type="ChEBI" id="CHEBI:145989"/>
        <dbReference type="ChEBI" id="CHEBI:456216"/>
        <dbReference type="EC" id="2.7.1.71"/>
    </reaction>
</comment>
<dbReference type="AlphaFoldDB" id="A0AAE3V9H0"/>
<feature type="binding site" evidence="7">
    <location>
        <position position="128"/>
    </location>
    <ligand>
        <name>ATP</name>
        <dbReference type="ChEBI" id="CHEBI:30616"/>
    </ligand>
</feature>
<dbReference type="GO" id="GO:0005524">
    <property type="term" value="F:ATP binding"/>
    <property type="evidence" value="ECO:0007669"/>
    <property type="project" value="UniProtKB-UniRule"/>
</dbReference>
<accession>A0AAE3V9H0</accession>
<sequence>MADAAVRGGCITLIGMPACGKSSVGVVLAKKTGRQFIDGDLLIQGQTGKLLKELIQELGDEGFRALEEEINAGIQAERAVIAPGGSIVYGERAMRRFHELGQVVYLKLSYPAIRRRLGDLTARGVSIKPGQTLRQLYDERVQLYEKYADIVVDETGMNTRQVVEAIARAVGEALPEKKAETSTGSTGLRGRKTGKRKAAAGRAESGGRTRSGRQQPQSSTGKGKRHGKRVVEAGQSSLSGSGGDGELRRQRRK</sequence>
<dbReference type="GO" id="GO:0005829">
    <property type="term" value="C:cytosol"/>
    <property type="evidence" value="ECO:0007669"/>
    <property type="project" value="TreeGrafter"/>
</dbReference>
<evidence type="ECO:0000256" key="4">
    <source>
        <dbReference type="ARBA" id="ARBA00022777"/>
    </source>
</evidence>
<evidence type="ECO:0000256" key="6">
    <source>
        <dbReference type="ARBA" id="ARBA00023141"/>
    </source>
</evidence>
<evidence type="ECO:0000256" key="8">
    <source>
        <dbReference type="SAM" id="MobiDB-lite"/>
    </source>
</evidence>
<evidence type="ECO:0000313" key="10">
    <source>
        <dbReference type="Proteomes" id="UP001241537"/>
    </source>
</evidence>
<dbReference type="GO" id="GO:0009073">
    <property type="term" value="P:aromatic amino acid family biosynthetic process"/>
    <property type="evidence" value="ECO:0007669"/>
    <property type="project" value="UniProtKB-KW"/>
</dbReference>
<dbReference type="PANTHER" id="PTHR21087">
    <property type="entry name" value="SHIKIMATE KINASE"/>
    <property type="match status" value="1"/>
</dbReference>
<keyword evidence="7" id="KW-0479">Metal-binding</keyword>
<protein>
    <recommendedName>
        <fullName evidence="7">Shikimate kinase</fullName>
        <shortName evidence="7">SK</shortName>
        <ecNumber evidence="7">2.7.1.71</ecNumber>
    </recommendedName>
</protein>
<feature type="binding site" evidence="7">
    <location>
        <position position="64"/>
    </location>
    <ligand>
        <name>substrate</name>
    </ligand>
</feature>
<feature type="binding site" evidence="7">
    <location>
        <position position="22"/>
    </location>
    <ligand>
        <name>Mg(2+)</name>
        <dbReference type="ChEBI" id="CHEBI:18420"/>
    </ligand>
</feature>
<dbReference type="EMBL" id="JAUSTO010000004">
    <property type="protein sequence ID" value="MDQ0152149.1"/>
    <property type="molecule type" value="Genomic_DNA"/>
</dbReference>
<dbReference type="GO" id="GO:0009423">
    <property type="term" value="P:chorismate biosynthetic process"/>
    <property type="evidence" value="ECO:0007669"/>
    <property type="project" value="UniProtKB-UniRule"/>
</dbReference>
<keyword evidence="4 7" id="KW-0418">Kinase</keyword>
<comment type="subunit">
    <text evidence="7">Monomer.</text>
</comment>
<evidence type="ECO:0000256" key="3">
    <source>
        <dbReference type="ARBA" id="ARBA00022741"/>
    </source>
</evidence>
<keyword evidence="5 7" id="KW-0067">ATP-binding</keyword>
<comment type="cofactor">
    <cofactor evidence="7">
        <name>Mg(2+)</name>
        <dbReference type="ChEBI" id="CHEBI:18420"/>
    </cofactor>
    <text evidence="7">Binds 1 Mg(2+) ion per subunit.</text>
</comment>
<dbReference type="Gene3D" id="3.40.50.300">
    <property type="entry name" value="P-loop containing nucleotide triphosphate hydrolases"/>
    <property type="match status" value="1"/>
</dbReference>
<reference evidence="9" key="1">
    <citation type="submission" date="2023-07" db="EMBL/GenBank/DDBJ databases">
        <title>Genomic Encyclopedia of Type Strains, Phase IV (KMG-IV): sequencing the most valuable type-strain genomes for metagenomic binning, comparative biology and taxonomic classification.</title>
        <authorList>
            <person name="Goeker M."/>
        </authorList>
    </citation>
    <scope>NUCLEOTIDE SEQUENCE</scope>
    <source>
        <strain evidence="9">DSM 19659</strain>
    </source>
</reference>
<feature type="binding site" evidence="7">
    <location>
        <begin position="18"/>
        <end position="23"/>
    </location>
    <ligand>
        <name>ATP</name>
        <dbReference type="ChEBI" id="CHEBI:30616"/>
    </ligand>
</feature>
<comment type="caution">
    <text evidence="9">The sequence shown here is derived from an EMBL/GenBank/DDBJ whole genome shotgun (WGS) entry which is preliminary data.</text>
</comment>
<dbReference type="SUPFAM" id="SSF52540">
    <property type="entry name" value="P-loop containing nucleoside triphosphate hydrolases"/>
    <property type="match status" value="1"/>
</dbReference>
<evidence type="ECO:0000256" key="5">
    <source>
        <dbReference type="ARBA" id="ARBA00022840"/>
    </source>
</evidence>
<dbReference type="InterPro" id="IPR027417">
    <property type="entry name" value="P-loop_NTPase"/>
</dbReference>
<keyword evidence="1 7" id="KW-0028">Amino-acid biosynthesis</keyword>
<comment type="function">
    <text evidence="7">Catalyzes the specific phosphorylation of the 3-hydroxyl group of shikimic acid using ATP as a cosubstrate.</text>
</comment>
<comment type="similarity">
    <text evidence="7">Belongs to the shikimate kinase family.</text>
</comment>
<feature type="compositionally biased region" description="Basic residues" evidence="8">
    <location>
        <begin position="189"/>
        <end position="199"/>
    </location>
</feature>
<dbReference type="HAMAP" id="MF_00109">
    <property type="entry name" value="Shikimate_kinase"/>
    <property type="match status" value="1"/>
</dbReference>
<evidence type="ECO:0000256" key="2">
    <source>
        <dbReference type="ARBA" id="ARBA00022679"/>
    </source>
</evidence>
<feature type="binding site" evidence="7">
    <location>
        <position position="140"/>
    </location>
    <ligand>
        <name>substrate</name>
    </ligand>
</feature>
<keyword evidence="7" id="KW-0460">Magnesium</keyword>
<organism evidence="9 10">
    <name type="scientific">Moryella indoligenes</name>
    <dbReference type="NCBI Taxonomy" id="371674"/>
    <lineage>
        <taxon>Bacteria</taxon>
        <taxon>Bacillati</taxon>
        <taxon>Bacillota</taxon>
        <taxon>Clostridia</taxon>
        <taxon>Lachnospirales</taxon>
        <taxon>Lachnospiraceae</taxon>
        <taxon>Moryella</taxon>
    </lineage>
</organism>
<feature type="binding site" evidence="7">
    <location>
        <position position="85"/>
    </location>
    <ligand>
        <name>substrate</name>
    </ligand>
</feature>
<evidence type="ECO:0000256" key="1">
    <source>
        <dbReference type="ARBA" id="ARBA00022605"/>
    </source>
</evidence>
<name>A0AAE3V9H0_9FIRM</name>
<keyword evidence="2 7" id="KW-0808">Transferase</keyword>
<feature type="binding site" evidence="7">
    <location>
        <position position="40"/>
    </location>
    <ligand>
        <name>substrate</name>
    </ligand>
</feature>
<dbReference type="GO" id="GO:0008652">
    <property type="term" value="P:amino acid biosynthetic process"/>
    <property type="evidence" value="ECO:0007669"/>
    <property type="project" value="UniProtKB-KW"/>
</dbReference>
<comment type="caution">
    <text evidence="7">Lacks conserved residue(s) required for the propagation of feature annotation.</text>
</comment>
<dbReference type="Pfam" id="PF01202">
    <property type="entry name" value="SKI"/>
    <property type="match status" value="1"/>
</dbReference>
<dbReference type="InterPro" id="IPR000623">
    <property type="entry name" value="Shikimate_kinase/TSH1"/>
</dbReference>
<dbReference type="EC" id="2.7.1.71" evidence="7"/>
<evidence type="ECO:0000313" key="9">
    <source>
        <dbReference type="EMBL" id="MDQ0152149.1"/>
    </source>
</evidence>
<keyword evidence="3 7" id="KW-0547">Nucleotide-binding</keyword>
<dbReference type="CDD" id="cd00464">
    <property type="entry name" value="SK"/>
    <property type="match status" value="1"/>
</dbReference>
<feature type="region of interest" description="Disordered" evidence="8">
    <location>
        <begin position="175"/>
        <end position="253"/>
    </location>
</feature>
<dbReference type="Proteomes" id="UP001241537">
    <property type="component" value="Unassembled WGS sequence"/>
</dbReference>
<evidence type="ECO:0000256" key="7">
    <source>
        <dbReference type="HAMAP-Rule" id="MF_00109"/>
    </source>
</evidence>
<dbReference type="PRINTS" id="PR01100">
    <property type="entry name" value="SHIKIMTKNASE"/>
</dbReference>
<dbReference type="PANTHER" id="PTHR21087:SF16">
    <property type="entry name" value="SHIKIMATE KINASE 1, CHLOROPLASTIC"/>
    <property type="match status" value="1"/>
</dbReference>
<comment type="subcellular location">
    <subcellularLocation>
        <location evidence="7">Cytoplasm</location>
    </subcellularLocation>
</comment>
<dbReference type="GO" id="GO:0004765">
    <property type="term" value="F:shikimate kinase activity"/>
    <property type="evidence" value="ECO:0007669"/>
    <property type="project" value="UniProtKB-UniRule"/>
</dbReference>